<evidence type="ECO:0000313" key="1">
    <source>
        <dbReference type="EMBL" id="PWT28640.1"/>
    </source>
</evidence>
<sequence>MRVDTDILKEAADSRVKICKRLEDRSLELQRLIKELESYEGFDDICSQARDINAGLIKDILRIRQMGIALHSISRIYEDGEKLIADHSDGTGFIIKGRELGILNDLEPLRASYERVVSGDSLRNIGGEES</sequence>
<proteinExistence type="predicted"/>
<dbReference type="OrthoDB" id="2005141at2"/>
<dbReference type="Proteomes" id="UP000245488">
    <property type="component" value="Chromosome"/>
</dbReference>
<dbReference type="eggNOG" id="ENOG5032N44">
    <property type="taxonomic scope" value="Bacteria"/>
</dbReference>
<dbReference type="EMBL" id="FOGJ01000002">
    <property type="protein sequence ID" value="SER08840.1"/>
    <property type="molecule type" value="Genomic_DNA"/>
</dbReference>
<dbReference type="EMBL" id="NXNG01000001">
    <property type="protein sequence ID" value="PWT28640.1"/>
    <property type="molecule type" value="Genomic_DNA"/>
</dbReference>
<accession>A0A1H9LBV4</accession>
<evidence type="ECO:0000313" key="4">
    <source>
        <dbReference type="Proteomes" id="UP000245488"/>
    </source>
</evidence>
<reference evidence="1 4" key="2">
    <citation type="submission" date="2017-09" db="EMBL/GenBank/DDBJ databases">
        <title>High-quality draft genome sequence of Butyrivibrio fibrisolvens INBov1, isolated from cow rumen.</title>
        <authorList>
            <person name="Rodriguez Hernaez J."/>
            <person name="Rivarola M."/>
            <person name="Paniego N."/>
            <person name="Cravero S."/>
            <person name="Ceron Cucchi M."/>
            <person name="Martinez M.C."/>
        </authorList>
    </citation>
    <scope>NUCLEOTIDE SEQUENCE [LARGE SCALE GENOMIC DNA]</scope>
    <source>
        <strain evidence="1 4">INBov1</strain>
    </source>
</reference>
<gene>
    <name evidence="1" type="ORF">CPT75_16740</name>
    <name evidence="2" type="ORF">SAMN04487884_10216</name>
</gene>
<name>A0A1H9LBV4_BUTFI</name>
<protein>
    <submittedName>
        <fullName evidence="2">Uncharacterized protein</fullName>
    </submittedName>
</protein>
<keyword evidence="4" id="KW-1185">Reference proteome</keyword>
<organism evidence="2 3">
    <name type="scientific">Butyrivibrio fibrisolvens</name>
    <dbReference type="NCBI Taxonomy" id="831"/>
    <lineage>
        <taxon>Bacteria</taxon>
        <taxon>Bacillati</taxon>
        <taxon>Bacillota</taxon>
        <taxon>Clostridia</taxon>
        <taxon>Lachnospirales</taxon>
        <taxon>Lachnospiraceae</taxon>
        <taxon>Butyrivibrio</taxon>
    </lineage>
</organism>
<dbReference type="AlphaFoldDB" id="A0A1H9LBV4"/>
<evidence type="ECO:0000313" key="3">
    <source>
        <dbReference type="Proteomes" id="UP000182584"/>
    </source>
</evidence>
<dbReference type="RefSeq" id="WP_022752937.1">
    <property type="nucleotide sequence ID" value="NZ_CM009896.1"/>
</dbReference>
<evidence type="ECO:0000313" key="2">
    <source>
        <dbReference type="EMBL" id="SER08840.1"/>
    </source>
</evidence>
<dbReference type="Proteomes" id="UP000182584">
    <property type="component" value="Unassembled WGS sequence"/>
</dbReference>
<reference evidence="2 3" key="1">
    <citation type="submission" date="2016-10" db="EMBL/GenBank/DDBJ databases">
        <authorList>
            <person name="de Groot N.N."/>
        </authorList>
    </citation>
    <scope>NUCLEOTIDE SEQUENCE [LARGE SCALE GENOMIC DNA]</scope>
    <source>
        <strain evidence="2 3">AR40</strain>
    </source>
</reference>